<sequence length="339" mass="36952">MRALIGFLLVVAGATAAVSQGGGLPQLPYTAIPLDDQLTLSGKLVRPESEARYEDALAAEITRVRASQSYEPGPAIWKIGDADTTIYIFGTVHTLPPGFRWRSPRLESIIVRADSLLLESVETDAEREAAKTIQQSATPQRPLIERVSQPYRPKLAALQALLPPETVADMDTMPTWVAAISVGMIRDMIDGDMPSQGADDWLEKHFRATGRPVEGIEDNRQVLANIGAIPEDAQRLMLEGALEAPSRTHDEMDATAHAWARGLVGLNSPLIIMPETNDPGQVMADPLLVQRNNAWVESLIRRLEKPGTILFAAGAGHFVGRGSVLELLRGRGIRIERVQ</sequence>
<dbReference type="InterPro" id="IPR002816">
    <property type="entry name" value="TraB/PrgY/GumN_fam"/>
</dbReference>
<gene>
    <name evidence="2" type="ORF">ACFQ1E_08415</name>
</gene>
<dbReference type="PANTHER" id="PTHR40590:SF1">
    <property type="entry name" value="CYTOPLASMIC PROTEIN"/>
    <property type="match status" value="1"/>
</dbReference>
<keyword evidence="3" id="KW-1185">Reference proteome</keyword>
<evidence type="ECO:0000313" key="2">
    <source>
        <dbReference type="EMBL" id="MFD0946357.1"/>
    </source>
</evidence>
<organism evidence="2 3">
    <name type="scientific">Sphingomonas canadensis</name>
    <dbReference type="NCBI Taxonomy" id="1219257"/>
    <lineage>
        <taxon>Bacteria</taxon>
        <taxon>Pseudomonadati</taxon>
        <taxon>Pseudomonadota</taxon>
        <taxon>Alphaproteobacteria</taxon>
        <taxon>Sphingomonadales</taxon>
        <taxon>Sphingomonadaceae</taxon>
        <taxon>Sphingomonas</taxon>
    </lineage>
</organism>
<dbReference type="RefSeq" id="WP_264943727.1">
    <property type="nucleotide sequence ID" value="NZ_JAPDRA010000003.1"/>
</dbReference>
<name>A0ABW3HA85_9SPHN</name>
<keyword evidence="1" id="KW-0732">Signal</keyword>
<evidence type="ECO:0000313" key="3">
    <source>
        <dbReference type="Proteomes" id="UP001596977"/>
    </source>
</evidence>
<evidence type="ECO:0000256" key="1">
    <source>
        <dbReference type="SAM" id="SignalP"/>
    </source>
</evidence>
<feature type="signal peptide" evidence="1">
    <location>
        <begin position="1"/>
        <end position="16"/>
    </location>
</feature>
<reference evidence="3" key="1">
    <citation type="journal article" date="2019" name="Int. J. Syst. Evol. Microbiol.">
        <title>The Global Catalogue of Microorganisms (GCM) 10K type strain sequencing project: providing services to taxonomists for standard genome sequencing and annotation.</title>
        <authorList>
            <consortium name="The Broad Institute Genomics Platform"/>
            <consortium name="The Broad Institute Genome Sequencing Center for Infectious Disease"/>
            <person name="Wu L."/>
            <person name="Ma J."/>
        </authorList>
    </citation>
    <scope>NUCLEOTIDE SEQUENCE [LARGE SCALE GENOMIC DNA]</scope>
    <source>
        <strain evidence="3">CCUG 62982</strain>
    </source>
</reference>
<dbReference type="InterPro" id="IPR047111">
    <property type="entry name" value="YbaP-like"/>
</dbReference>
<dbReference type="Proteomes" id="UP001596977">
    <property type="component" value="Unassembled WGS sequence"/>
</dbReference>
<dbReference type="CDD" id="cd14789">
    <property type="entry name" value="Tiki"/>
    <property type="match status" value="1"/>
</dbReference>
<feature type="chain" id="PRO_5046597108" evidence="1">
    <location>
        <begin position="17"/>
        <end position="339"/>
    </location>
</feature>
<proteinExistence type="predicted"/>
<dbReference type="Pfam" id="PF01963">
    <property type="entry name" value="TraB_PrgY_gumN"/>
    <property type="match status" value="1"/>
</dbReference>
<dbReference type="PANTHER" id="PTHR40590">
    <property type="entry name" value="CYTOPLASMIC PROTEIN-RELATED"/>
    <property type="match status" value="1"/>
</dbReference>
<comment type="caution">
    <text evidence="2">The sequence shown here is derived from an EMBL/GenBank/DDBJ whole genome shotgun (WGS) entry which is preliminary data.</text>
</comment>
<protein>
    <submittedName>
        <fullName evidence="2">TraB/GumN family protein</fullName>
    </submittedName>
</protein>
<dbReference type="EMBL" id="JBHTJG010000003">
    <property type="protein sequence ID" value="MFD0946357.1"/>
    <property type="molecule type" value="Genomic_DNA"/>
</dbReference>
<accession>A0ABW3HA85</accession>